<dbReference type="Pfam" id="PF19040">
    <property type="entry name" value="SGNH"/>
    <property type="match status" value="1"/>
</dbReference>
<feature type="transmembrane region" description="Helical" evidence="1">
    <location>
        <begin position="307"/>
        <end position="329"/>
    </location>
</feature>
<dbReference type="PANTHER" id="PTHR23028:SF53">
    <property type="entry name" value="ACYL_TRANSF_3 DOMAIN-CONTAINING PROTEIN"/>
    <property type="match status" value="1"/>
</dbReference>
<proteinExistence type="predicted"/>
<feature type="transmembrane region" description="Helical" evidence="1">
    <location>
        <begin position="81"/>
        <end position="105"/>
    </location>
</feature>
<evidence type="ECO:0000259" key="2">
    <source>
        <dbReference type="Pfam" id="PF01757"/>
    </source>
</evidence>
<dbReference type="GO" id="GO:0016020">
    <property type="term" value="C:membrane"/>
    <property type="evidence" value="ECO:0007669"/>
    <property type="project" value="TreeGrafter"/>
</dbReference>
<gene>
    <name evidence="4" type="ORF">UFOPK4098_01232</name>
    <name evidence="5" type="ORF">UFOPK4347_00085</name>
</gene>
<feature type="transmembrane region" description="Helical" evidence="1">
    <location>
        <begin position="370"/>
        <end position="387"/>
    </location>
</feature>
<dbReference type="InterPro" id="IPR043968">
    <property type="entry name" value="SGNH"/>
</dbReference>
<dbReference type="AlphaFoldDB" id="A0A6J7TYL5"/>
<feature type="transmembrane region" description="Helical" evidence="1">
    <location>
        <begin position="182"/>
        <end position="200"/>
    </location>
</feature>
<feature type="transmembrane region" description="Helical" evidence="1">
    <location>
        <begin position="220"/>
        <end position="237"/>
    </location>
</feature>
<keyword evidence="1" id="KW-0812">Transmembrane</keyword>
<feature type="transmembrane region" description="Helical" evidence="1">
    <location>
        <begin position="244"/>
        <end position="262"/>
    </location>
</feature>
<feature type="transmembrane region" description="Helical" evidence="1">
    <location>
        <begin position="335"/>
        <end position="354"/>
    </location>
</feature>
<accession>A0A6J7TYL5</accession>
<feature type="domain" description="SGNH" evidence="3">
    <location>
        <begin position="423"/>
        <end position="664"/>
    </location>
</feature>
<dbReference type="GO" id="GO:0009103">
    <property type="term" value="P:lipopolysaccharide biosynthetic process"/>
    <property type="evidence" value="ECO:0007669"/>
    <property type="project" value="TreeGrafter"/>
</dbReference>
<dbReference type="Pfam" id="PF01757">
    <property type="entry name" value="Acyl_transf_3"/>
    <property type="match status" value="1"/>
</dbReference>
<evidence type="ECO:0000259" key="3">
    <source>
        <dbReference type="Pfam" id="PF19040"/>
    </source>
</evidence>
<organism evidence="5">
    <name type="scientific">freshwater metagenome</name>
    <dbReference type="NCBI Taxonomy" id="449393"/>
    <lineage>
        <taxon>unclassified sequences</taxon>
        <taxon>metagenomes</taxon>
        <taxon>ecological metagenomes</taxon>
    </lineage>
</organism>
<feature type="transmembrane region" description="Helical" evidence="1">
    <location>
        <begin position="20"/>
        <end position="36"/>
    </location>
</feature>
<feature type="transmembrane region" description="Helical" evidence="1">
    <location>
        <begin position="42"/>
        <end position="60"/>
    </location>
</feature>
<dbReference type="InterPro" id="IPR002656">
    <property type="entry name" value="Acyl_transf_3_dom"/>
</dbReference>
<name>A0A6J7TYL5_9ZZZZ</name>
<sequence>MMQPMSTTTPAGFRNDIQGIRAIAVALVVVYHAGVVMPGGFIGVDVFFVVSGFVITRMLLKEFDAHGKINFRNFYLRRIRRLLPALGLMLGATLLLSTFLAAIAAQPIAARTGAAASLFNANTYLHHVGGGGGGYFGLNAEANPFLHTWSLAVEEQFYLVFPALLAIAWAVATRFRTHHRAFLAVFLTAIGTVSFVVSRTMTFNGGKSASFAFYYAPTRAWEFAAGALLALGAVVLSRINTFNAYLLSVLGLACLAWGAWGFDKRTPFPGNAALVPVVGTMFLIAAGESQSRNFITAIIGSRPMQKIGDLSYGWYLWHWPFIVFAYAVFPQVRGARGIAAALSIIPAALSYKLIESPIRFRKNPAPRRTLLLGATCIVVPLIAAVALNTSHDRVSASSLYKPFALHEDVLRGCSTPTPMGMRENDNCSWDVKNAKGTAVLIGDSNAGQFTEGFVAGANAASLNAKVATQSSCPFANLRLWDWSKEDTTCSYFVSKTLAHLIELKPQYVVIASASDSYIKQSYFTFRSSDGKNLYTTPEEKALALQEGLIKIANILRYRFIKVIIVHPVPKFAPWTPIGMAPLRILGPKKWMDTSITQADAQAARELAVASEEAAATESKATTLDLFSELCPNDPCSTINGSEWGYRDHGHISIANSKSLAGTFQRILSE</sequence>
<reference evidence="5" key="1">
    <citation type="submission" date="2020-05" db="EMBL/GenBank/DDBJ databases">
        <authorList>
            <person name="Chiriac C."/>
            <person name="Salcher M."/>
            <person name="Ghai R."/>
            <person name="Kavagutti S V."/>
        </authorList>
    </citation>
    <scope>NUCLEOTIDE SEQUENCE</scope>
</reference>
<dbReference type="EMBL" id="CAFBQU010000001">
    <property type="protein sequence ID" value="CAB5058190.1"/>
    <property type="molecule type" value="Genomic_DNA"/>
</dbReference>
<evidence type="ECO:0000313" key="5">
    <source>
        <dbReference type="EMBL" id="CAB5058190.1"/>
    </source>
</evidence>
<dbReference type="PANTHER" id="PTHR23028">
    <property type="entry name" value="ACETYLTRANSFERASE"/>
    <property type="match status" value="1"/>
</dbReference>
<keyword evidence="1" id="KW-1133">Transmembrane helix</keyword>
<feature type="transmembrane region" description="Helical" evidence="1">
    <location>
        <begin position="157"/>
        <end position="175"/>
    </location>
</feature>
<feature type="transmembrane region" description="Helical" evidence="1">
    <location>
        <begin position="268"/>
        <end position="286"/>
    </location>
</feature>
<evidence type="ECO:0000256" key="1">
    <source>
        <dbReference type="SAM" id="Phobius"/>
    </source>
</evidence>
<feature type="domain" description="Acyltransferase 3" evidence="2">
    <location>
        <begin position="16"/>
        <end position="332"/>
    </location>
</feature>
<evidence type="ECO:0000313" key="4">
    <source>
        <dbReference type="EMBL" id="CAB5027148.1"/>
    </source>
</evidence>
<keyword evidence="1" id="KW-0472">Membrane</keyword>
<protein>
    <submittedName>
        <fullName evidence="5">Unannotated protein</fullName>
    </submittedName>
</protein>
<dbReference type="GO" id="GO:0016747">
    <property type="term" value="F:acyltransferase activity, transferring groups other than amino-acyl groups"/>
    <property type="evidence" value="ECO:0007669"/>
    <property type="project" value="InterPro"/>
</dbReference>
<dbReference type="EMBL" id="CAFBPN010000082">
    <property type="protein sequence ID" value="CAB5027148.1"/>
    <property type="molecule type" value="Genomic_DNA"/>
</dbReference>
<dbReference type="InterPro" id="IPR050879">
    <property type="entry name" value="Acyltransferase_3"/>
</dbReference>